<evidence type="ECO:0000313" key="1">
    <source>
        <dbReference type="EMBL" id="KZV52236.1"/>
    </source>
</evidence>
<name>A0A2Z7D544_9LAMI</name>
<dbReference type="AlphaFoldDB" id="A0A2Z7D544"/>
<keyword evidence="2" id="KW-1185">Reference proteome</keyword>
<protein>
    <submittedName>
        <fullName evidence="1">Uncharacterized protein</fullName>
    </submittedName>
</protein>
<evidence type="ECO:0000313" key="2">
    <source>
        <dbReference type="Proteomes" id="UP000250235"/>
    </source>
</evidence>
<accession>A0A2Z7D544</accession>
<reference evidence="1 2" key="1">
    <citation type="journal article" date="2015" name="Proc. Natl. Acad. Sci. U.S.A.">
        <title>The resurrection genome of Boea hygrometrica: A blueprint for survival of dehydration.</title>
        <authorList>
            <person name="Xiao L."/>
            <person name="Yang G."/>
            <person name="Zhang L."/>
            <person name="Yang X."/>
            <person name="Zhao S."/>
            <person name="Ji Z."/>
            <person name="Zhou Q."/>
            <person name="Hu M."/>
            <person name="Wang Y."/>
            <person name="Chen M."/>
            <person name="Xu Y."/>
            <person name="Jin H."/>
            <person name="Xiao X."/>
            <person name="Hu G."/>
            <person name="Bao F."/>
            <person name="Hu Y."/>
            <person name="Wan P."/>
            <person name="Li L."/>
            <person name="Deng X."/>
            <person name="Kuang T."/>
            <person name="Xiang C."/>
            <person name="Zhu J.K."/>
            <person name="Oliver M.J."/>
            <person name="He Y."/>
        </authorList>
    </citation>
    <scope>NUCLEOTIDE SEQUENCE [LARGE SCALE GENOMIC DNA]</scope>
    <source>
        <strain evidence="2">cv. XS01</strain>
    </source>
</reference>
<organism evidence="1 2">
    <name type="scientific">Dorcoceras hygrometricum</name>
    <dbReference type="NCBI Taxonomy" id="472368"/>
    <lineage>
        <taxon>Eukaryota</taxon>
        <taxon>Viridiplantae</taxon>
        <taxon>Streptophyta</taxon>
        <taxon>Embryophyta</taxon>
        <taxon>Tracheophyta</taxon>
        <taxon>Spermatophyta</taxon>
        <taxon>Magnoliopsida</taxon>
        <taxon>eudicotyledons</taxon>
        <taxon>Gunneridae</taxon>
        <taxon>Pentapetalae</taxon>
        <taxon>asterids</taxon>
        <taxon>lamiids</taxon>
        <taxon>Lamiales</taxon>
        <taxon>Gesneriaceae</taxon>
        <taxon>Didymocarpoideae</taxon>
        <taxon>Trichosporeae</taxon>
        <taxon>Loxocarpinae</taxon>
        <taxon>Dorcoceras</taxon>
    </lineage>
</organism>
<proteinExistence type="predicted"/>
<gene>
    <name evidence="1" type="ORF">F511_39965</name>
</gene>
<dbReference type="EMBL" id="KQ991154">
    <property type="protein sequence ID" value="KZV52236.1"/>
    <property type="molecule type" value="Genomic_DNA"/>
</dbReference>
<sequence>MILGNPHALHVLVGFGPAVGRCAWCIHRICLNVRINSSSRNQPLSDRVSCWYFSRCILVGSSNSASLDFSRWCISAYPAVASVQLLVTDLCFLDFVVAAVCGNCSSGAGEILRASGNTSLSSRCWYLLATMRRVVNYHSSWFGQQQVELLMHLVFRVWCKDERVIPVCLYTHKWPVTFLHRICYQLSCSSYWGLTPRSLGAVVWFSCLFSGIPGFTAGRGFNPTGGAPGGS</sequence>
<dbReference type="Proteomes" id="UP000250235">
    <property type="component" value="Unassembled WGS sequence"/>
</dbReference>